<accession>A0A5Q0Q8Z8</accession>
<dbReference type="EMBL" id="CP045652">
    <property type="protein sequence ID" value="QGA26003.1"/>
    <property type="molecule type" value="Genomic_DNA"/>
</dbReference>
<dbReference type="AlphaFoldDB" id="A0A5Q0Q8Z8"/>
<feature type="region of interest" description="Disordered" evidence="1">
    <location>
        <begin position="1"/>
        <end position="24"/>
    </location>
</feature>
<evidence type="ECO:0000313" key="2">
    <source>
        <dbReference type="EMBL" id="QGA26003.1"/>
    </source>
</evidence>
<evidence type="ECO:0000313" key="3">
    <source>
        <dbReference type="Proteomes" id="UP000326921"/>
    </source>
</evidence>
<reference evidence="2 3" key="1">
    <citation type="submission" date="2019-10" db="EMBL/GenBank/DDBJ databases">
        <authorList>
            <person name="Dong K."/>
        </authorList>
    </citation>
    <scope>NUCLEOTIDE SEQUENCE [LARGE SCALE GENOMIC DNA]</scope>
    <source>
        <strain evidence="3">dk4302</strain>
    </source>
</reference>
<dbReference type="Proteomes" id="UP000326921">
    <property type="component" value="Chromosome"/>
</dbReference>
<keyword evidence="3" id="KW-1185">Reference proteome</keyword>
<proteinExistence type="predicted"/>
<gene>
    <name evidence="2" type="ORF">GFH32_06590</name>
</gene>
<evidence type="ECO:0000256" key="1">
    <source>
        <dbReference type="SAM" id="MobiDB-lite"/>
    </source>
</evidence>
<sequence>MANKKKSQKANLGNQADVERVREPNRAYLNHVQMQARKMAELMGPKLGQQYIKDALKDWPKLLLVELKKFGA</sequence>
<protein>
    <submittedName>
        <fullName evidence="2">Uncharacterized protein</fullName>
    </submittedName>
</protein>
<dbReference type="KEGG" id="sphe:GFH32_06590"/>
<dbReference type="RefSeq" id="WP_153510433.1">
    <property type="nucleotide sequence ID" value="NZ_CP045652.1"/>
</dbReference>
<organism evidence="2 3">
    <name type="scientific">Sphingobacterium zhuxiongii</name>
    <dbReference type="NCBI Taxonomy" id="2662364"/>
    <lineage>
        <taxon>Bacteria</taxon>
        <taxon>Pseudomonadati</taxon>
        <taxon>Bacteroidota</taxon>
        <taxon>Sphingobacteriia</taxon>
        <taxon>Sphingobacteriales</taxon>
        <taxon>Sphingobacteriaceae</taxon>
        <taxon>Sphingobacterium</taxon>
    </lineage>
</organism>
<name>A0A5Q0Q8Z8_9SPHI</name>